<dbReference type="Proteomes" id="UP001163152">
    <property type="component" value="Chromosome"/>
</dbReference>
<dbReference type="InterPro" id="IPR002182">
    <property type="entry name" value="NB-ARC"/>
</dbReference>
<dbReference type="GO" id="GO:0043531">
    <property type="term" value="F:ADP binding"/>
    <property type="evidence" value="ECO:0007669"/>
    <property type="project" value="InterPro"/>
</dbReference>
<proteinExistence type="predicted"/>
<name>A0A9E9CAM5_9CYAN</name>
<dbReference type="PANTHER" id="PTHR22845:SF5">
    <property type="entry name" value="APOPTOTIC PROTEASE-ACTIVATING FACTOR 1"/>
    <property type="match status" value="1"/>
</dbReference>
<dbReference type="RefSeq" id="WP_268611128.1">
    <property type="nucleotide sequence ID" value="NZ_CP113797.1"/>
</dbReference>
<dbReference type="EMBL" id="CP113797">
    <property type="protein sequence ID" value="WAL61172.1"/>
    <property type="molecule type" value="Genomic_DNA"/>
</dbReference>
<dbReference type="PANTHER" id="PTHR22845">
    <property type="entry name" value="APOPTOTIC PROTEASE-ACTIVATING FACTOR 1"/>
    <property type="match status" value="1"/>
</dbReference>
<organism evidence="2 3">
    <name type="scientific">Thermocoleostomius sinensis A174</name>
    <dbReference type="NCBI Taxonomy" id="2016057"/>
    <lineage>
        <taxon>Bacteria</taxon>
        <taxon>Bacillati</taxon>
        <taxon>Cyanobacteriota</taxon>
        <taxon>Cyanophyceae</taxon>
        <taxon>Oculatellales</taxon>
        <taxon>Oculatellaceae</taxon>
        <taxon>Thermocoleostomius</taxon>
    </lineage>
</organism>
<evidence type="ECO:0000313" key="2">
    <source>
        <dbReference type="EMBL" id="WAL61172.1"/>
    </source>
</evidence>
<dbReference type="AlphaFoldDB" id="A0A9E9CAM5"/>
<gene>
    <name evidence="2" type="ORF">OXH18_03995</name>
</gene>
<dbReference type="InterPro" id="IPR027417">
    <property type="entry name" value="P-loop_NTPase"/>
</dbReference>
<sequence length="281" mass="31830">MKRLHWLLQQTDRVAITAIADMGGIGKTELALQYAHFHYEQQSYEGGVCWLRATAPDIGRQVVNFAKVQLQLELPKGLDLKQEVAFCWQQWRDGDVLILLDDVRDYDSIAPFLPPADRRFKVLITTRHRLGRSVQSLEIHVLTEAAALELLQELAGAARIQAELQGAKSLCAQLGYLPLGLELVGRFLAQKPDWSIAKLQQELIKKRLDARAFYRPEPAMTTSYESLAAVVELSWHELTPAAQRLSYWLSVFAPTPIPWNLVKVCLVTMDANDLKDVRDDE</sequence>
<feature type="domain" description="NB-ARC" evidence="1">
    <location>
        <begin position="6"/>
        <end position="158"/>
    </location>
</feature>
<dbReference type="Pfam" id="PF00931">
    <property type="entry name" value="NB-ARC"/>
    <property type="match status" value="1"/>
</dbReference>
<dbReference type="GO" id="GO:0005829">
    <property type="term" value="C:cytosol"/>
    <property type="evidence" value="ECO:0007669"/>
    <property type="project" value="UniProtKB-ARBA"/>
</dbReference>
<reference evidence="2" key="1">
    <citation type="submission" date="2022-12" db="EMBL/GenBank/DDBJ databases">
        <title>Polyphasic identification of a Novel Hot-Spring Cyanobacterium Ocullathermofonsia sinensis gen nov. sp. nov. and Genomic Insights on its Adaptations to the Thermal Habitat.</title>
        <authorList>
            <person name="Daroch M."/>
            <person name="Tang J."/>
            <person name="Jiang Y."/>
        </authorList>
    </citation>
    <scope>NUCLEOTIDE SEQUENCE</scope>
    <source>
        <strain evidence="2">PKUAC-SCTA174</strain>
    </source>
</reference>
<dbReference type="KEGG" id="tsin:OXH18_03995"/>
<dbReference type="SUPFAM" id="SSF52540">
    <property type="entry name" value="P-loop containing nucleoside triphosphate hydrolases"/>
    <property type="match status" value="1"/>
</dbReference>
<protein>
    <submittedName>
        <fullName evidence="2">NB-ARC domain-containing protein</fullName>
    </submittedName>
</protein>
<keyword evidence="3" id="KW-1185">Reference proteome</keyword>
<dbReference type="Gene3D" id="3.40.50.300">
    <property type="entry name" value="P-loop containing nucleotide triphosphate hydrolases"/>
    <property type="match status" value="1"/>
</dbReference>
<accession>A0A9E9CAM5</accession>
<dbReference type="PRINTS" id="PR00364">
    <property type="entry name" value="DISEASERSIST"/>
</dbReference>
<evidence type="ECO:0000259" key="1">
    <source>
        <dbReference type="Pfam" id="PF00931"/>
    </source>
</evidence>
<evidence type="ECO:0000313" key="3">
    <source>
        <dbReference type="Proteomes" id="UP001163152"/>
    </source>
</evidence>